<dbReference type="PANTHER" id="PTHR45947:SF3">
    <property type="entry name" value="SULFOQUINOVOSYL TRANSFERASE SQD2"/>
    <property type="match status" value="1"/>
</dbReference>
<dbReference type="Proteomes" id="UP001268819">
    <property type="component" value="Unassembled WGS sequence"/>
</dbReference>
<organism evidence="5 6">
    <name type="scientific">Saccharothrix longispora</name>
    <dbReference type="NCBI Taxonomy" id="33920"/>
    <lineage>
        <taxon>Bacteria</taxon>
        <taxon>Bacillati</taxon>
        <taxon>Actinomycetota</taxon>
        <taxon>Actinomycetes</taxon>
        <taxon>Pseudonocardiales</taxon>
        <taxon>Pseudonocardiaceae</taxon>
        <taxon>Saccharothrix</taxon>
    </lineage>
</organism>
<name>A0ABU1PS28_9PSEU</name>
<keyword evidence="6" id="KW-1185">Reference proteome</keyword>
<keyword evidence="1" id="KW-0328">Glycosyltransferase</keyword>
<evidence type="ECO:0000259" key="3">
    <source>
        <dbReference type="Pfam" id="PF00534"/>
    </source>
</evidence>
<dbReference type="InterPro" id="IPR050194">
    <property type="entry name" value="Glycosyltransferase_grp1"/>
</dbReference>
<feature type="domain" description="Glycosyl transferase family 1" evidence="3">
    <location>
        <begin position="237"/>
        <end position="360"/>
    </location>
</feature>
<evidence type="ECO:0000313" key="6">
    <source>
        <dbReference type="Proteomes" id="UP001268819"/>
    </source>
</evidence>
<reference evidence="5 6" key="1">
    <citation type="submission" date="2023-07" db="EMBL/GenBank/DDBJ databases">
        <title>Sequencing the genomes of 1000 actinobacteria strains.</title>
        <authorList>
            <person name="Klenk H.-P."/>
        </authorList>
    </citation>
    <scope>NUCLEOTIDE SEQUENCE [LARGE SCALE GENOMIC DNA]</scope>
    <source>
        <strain evidence="5 6">DSM 43749</strain>
    </source>
</reference>
<gene>
    <name evidence="5" type="ORF">J2S66_001640</name>
</gene>
<evidence type="ECO:0000256" key="1">
    <source>
        <dbReference type="ARBA" id="ARBA00022676"/>
    </source>
</evidence>
<sequence>MRLEAELVKIAMVSAHANPLAVLADAEAGGQDVHVTELAGALAARGDEVVVHTRRDSARQPEVVRTEQGFVVHTVPAGPPSATPEDELLPHLEDFTRVLRGWWRADPPDVVHCHSWTSGLAGVLAARRLDVPVVQTFYDLGGVERRGGSTTVSSQRVTAERLIGREAAGVLAASCAEVLELVRLGVSRSRITVVPPAVDVRRFTPDGPRLSRGSSHRIIAPSTGAEEPISALHSVWDAELVVLGGSPDEVHRLREHAREVDVSDRVRLVGRVSRAALPALLRSADLALCTAWDCATRALPLEAMACGLPVVAASVGGLTDVVVDGVTGVLVPPRDVKALVRTLRPLLADAARRDAHGTAGTDRAGSRYDVHRIARETVRAYFRAAGRSDSVLDTPGQDG</sequence>
<keyword evidence="2" id="KW-0808">Transferase</keyword>
<dbReference type="Gene3D" id="3.40.50.2000">
    <property type="entry name" value="Glycogen Phosphorylase B"/>
    <property type="match status" value="2"/>
</dbReference>
<proteinExistence type="predicted"/>
<dbReference type="PANTHER" id="PTHR45947">
    <property type="entry name" value="SULFOQUINOVOSYL TRANSFERASE SQD2"/>
    <property type="match status" value="1"/>
</dbReference>
<comment type="caution">
    <text evidence="5">The sequence shown here is derived from an EMBL/GenBank/DDBJ whole genome shotgun (WGS) entry which is preliminary data.</text>
</comment>
<evidence type="ECO:0000256" key="2">
    <source>
        <dbReference type="ARBA" id="ARBA00022679"/>
    </source>
</evidence>
<evidence type="ECO:0000313" key="5">
    <source>
        <dbReference type="EMBL" id="MDR6593256.1"/>
    </source>
</evidence>
<dbReference type="Pfam" id="PF00534">
    <property type="entry name" value="Glycos_transf_1"/>
    <property type="match status" value="1"/>
</dbReference>
<dbReference type="Pfam" id="PF13579">
    <property type="entry name" value="Glyco_trans_4_4"/>
    <property type="match status" value="1"/>
</dbReference>
<accession>A0ABU1PS28</accession>
<dbReference type="EMBL" id="JAVDSG010000001">
    <property type="protein sequence ID" value="MDR6593256.1"/>
    <property type="molecule type" value="Genomic_DNA"/>
</dbReference>
<dbReference type="InterPro" id="IPR001296">
    <property type="entry name" value="Glyco_trans_1"/>
</dbReference>
<dbReference type="InterPro" id="IPR028098">
    <property type="entry name" value="Glyco_trans_4-like_N"/>
</dbReference>
<evidence type="ECO:0000259" key="4">
    <source>
        <dbReference type="Pfam" id="PF13579"/>
    </source>
</evidence>
<protein>
    <submittedName>
        <fullName evidence="5">Glycosyltransferase involved in cell wall biosynthesis</fullName>
    </submittedName>
</protein>
<dbReference type="SUPFAM" id="SSF53756">
    <property type="entry name" value="UDP-Glycosyltransferase/glycogen phosphorylase"/>
    <property type="match status" value="1"/>
</dbReference>
<feature type="domain" description="Glycosyltransferase subfamily 4-like N-terminal" evidence="4">
    <location>
        <begin position="29"/>
        <end position="196"/>
    </location>
</feature>